<gene>
    <name evidence="8" type="ORF">Psi01_63610</name>
</gene>
<keyword evidence="5 7" id="KW-0472">Membrane</keyword>
<reference evidence="8 9" key="1">
    <citation type="submission" date="2021-01" db="EMBL/GenBank/DDBJ databases">
        <title>Whole genome shotgun sequence of Planobispora siamensis NBRC 107568.</title>
        <authorList>
            <person name="Komaki H."/>
            <person name="Tamura T."/>
        </authorList>
    </citation>
    <scope>NUCLEOTIDE SEQUENCE [LARGE SCALE GENOMIC DNA]</scope>
    <source>
        <strain evidence="8 9">NBRC 107568</strain>
    </source>
</reference>
<feature type="region of interest" description="Disordered" evidence="6">
    <location>
        <begin position="261"/>
        <end position="304"/>
    </location>
</feature>
<keyword evidence="2" id="KW-1003">Cell membrane</keyword>
<keyword evidence="3 7" id="KW-0812">Transmembrane</keyword>
<comment type="caution">
    <text evidence="8">The sequence shown here is derived from an EMBL/GenBank/DDBJ whole genome shotgun (WGS) entry which is preliminary data.</text>
</comment>
<dbReference type="InterPro" id="IPR017039">
    <property type="entry name" value="Virul_fac_BrkB"/>
</dbReference>
<feature type="compositionally biased region" description="Low complexity" evidence="6">
    <location>
        <begin position="277"/>
        <end position="291"/>
    </location>
</feature>
<dbReference type="Pfam" id="PF03631">
    <property type="entry name" value="Virul_fac_BrkB"/>
    <property type="match status" value="1"/>
</dbReference>
<dbReference type="GO" id="GO:0005886">
    <property type="term" value="C:plasma membrane"/>
    <property type="evidence" value="ECO:0007669"/>
    <property type="project" value="UniProtKB-SubCell"/>
</dbReference>
<dbReference type="PANTHER" id="PTHR30213:SF1">
    <property type="entry name" value="INNER MEMBRANE PROTEIN YHJD"/>
    <property type="match status" value="1"/>
</dbReference>
<evidence type="ECO:0000256" key="2">
    <source>
        <dbReference type="ARBA" id="ARBA00022475"/>
    </source>
</evidence>
<dbReference type="Proteomes" id="UP000619788">
    <property type="component" value="Unassembled WGS sequence"/>
</dbReference>
<protein>
    <submittedName>
        <fullName evidence="8">Uncharacterized protein</fullName>
    </submittedName>
</protein>
<dbReference type="EMBL" id="BOOJ01000055">
    <property type="protein sequence ID" value="GIH95731.1"/>
    <property type="molecule type" value="Genomic_DNA"/>
</dbReference>
<keyword evidence="4 7" id="KW-1133">Transmembrane helix</keyword>
<proteinExistence type="predicted"/>
<dbReference type="RefSeq" id="WP_204067813.1">
    <property type="nucleotide sequence ID" value="NZ_BOOJ01000055.1"/>
</dbReference>
<feature type="transmembrane region" description="Helical" evidence="7">
    <location>
        <begin position="90"/>
        <end position="110"/>
    </location>
</feature>
<feature type="transmembrane region" description="Helical" evidence="7">
    <location>
        <begin position="131"/>
        <end position="152"/>
    </location>
</feature>
<feature type="transmembrane region" description="Helical" evidence="7">
    <location>
        <begin position="198"/>
        <end position="216"/>
    </location>
</feature>
<sequence>MRERLLSLARWSGLALTLRCLQRFRHIDGRNRSLVIAGQTFTTIIPLLILTASVTGSGGSHVVGDELVIRFHLTGDSAEAMRTLFARPPVAAQTMSVIGLIVLLASLLSLTRSLQRVYEEAWGLPPHGIPGTFNGLAGVSLLLAQLIILTLLTSALHSAPGGSVIAAFVRVLAAIPLWAVLQYLLLSRRIPIRRLVPGAIVAACGQLVVTMASAYWMPRVIENDAGRYGLIGVTFALISWLIIIGLAIVLAAVIGAELAPPQETEPTREDPAAEVPAAGSSGASDVGASGAPEAPGTSGTPRVT</sequence>
<feature type="transmembrane region" description="Helical" evidence="7">
    <location>
        <begin position="228"/>
        <end position="254"/>
    </location>
</feature>
<evidence type="ECO:0000256" key="3">
    <source>
        <dbReference type="ARBA" id="ARBA00022692"/>
    </source>
</evidence>
<evidence type="ECO:0000256" key="1">
    <source>
        <dbReference type="ARBA" id="ARBA00004651"/>
    </source>
</evidence>
<organism evidence="8 9">
    <name type="scientific">Planobispora siamensis</name>
    <dbReference type="NCBI Taxonomy" id="936338"/>
    <lineage>
        <taxon>Bacteria</taxon>
        <taxon>Bacillati</taxon>
        <taxon>Actinomycetota</taxon>
        <taxon>Actinomycetes</taxon>
        <taxon>Streptosporangiales</taxon>
        <taxon>Streptosporangiaceae</taxon>
        <taxon>Planobispora</taxon>
    </lineage>
</organism>
<accession>A0A8J3WQF4</accession>
<name>A0A8J3WQF4_9ACTN</name>
<dbReference type="PANTHER" id="PTHR30213">
    <property type="entry name" value="INNER MEMBRANE PROTEIN YHJD"/>
    <property type="match status" value="1"/>
</dbReference>
<comment type="subcellular location">
    <subcellularLocation>
        <location evidence="1">Cell membrane</location>
        <topology evidence="1">Multi-pass membrane protein</topology>
    </subcellularLocation>
</comment>
<evidence type="ECO:0000313" key="9">
    <source>
        <dbReference type="Proteomes" id="UP000619788"/>
    </source>
</evidence>
<evidence type="ECO:0000256" key="4">
    <source>
        <dbReference type="ARBA" id="ARBA00022989"/>
    </source>
</evidence>
<evidence type="ECO:0000256" key="5">
    <source>
        <dbReference type="ARBA" id="ARBA00023136"/>
    </source>
</evidence>
<keyword evidence="9" id="KW-1185">Reference proteome</keyword>
<evidence type="ECO:0000313" key="8">
    <source>
        <dbReference type="EMBL" id="GIH95731.1"/>
    </source>
</evidence>
<dbReference type="AlphaFoldDB" id="A0A8J3WQF4"/>
<feature type="transmembrane region" description="Helical" evidence="7">
    <location>
        <begin position="164"/>
        <end position="186"/>
    </location>
</feature>
<feature type="transmembrane region" description="Helical" evidence="7">
    <location>
        <begin position="33"/>
        <end position="54"/>
    </location>
</feature>
<evidence type="ECO:0000256" key="6">
    <source>
        <dbReference type="SAM" id="MobiDB-lite"/>
    </source>
</evidence>
<evidence type="ECO:0000256" key="7">
    <source>
        <dbReference type="SAM" id="Phobius"/>
    </source>
</evidence>